<organism evidence="1 2">
    <name type="scientific">Aphidius gifuensis</name>
    <name type="common">Parasitoid wasp</name>
    <dbReference type="NCBI Taxonomy" id="684658"/>
    <lineage>
        <taxon>Eukaryota</taxon>
        <taxon>Metazoa</taxon>
        <taxon>Ecdysozoa</taxon>
        <taxon>Arthropoda</taxon>
        <taxon>Hexapoda</taxon>
        <taxon>Insecta</taxon>
        <taxon>Pterygota</taxon>
        <taxon>Neoptera</taxon>
        <taxon>Endopterygota</taxon>
        <taxon>Hymenoptera</taxon>
        <taxon>Apocrita</taxon>
        <taxon>Ichneumonoidea</taxon>
        <taxon>Braconidae</taxon>
        <taxon>Aphidiinae</taxon>
        <taxon>Aphidius</taxon>
    </lineage>
</organism>
<dbReference type="EMBL" id="JACMRX010000004">
    <property type="protein sequence ID" value="KAF7990667.1"/>
    <property type="molecule type" value="Genomic_DNA"/>
</dbReference>
<reference evidence="1 2" key="1">
    <citation type="submission" date="2020-08" db="EMBL/GenBank/DDBJ databases">
        <title>Aphidius gifuensis genome sequencing and assembly.</title>
        <authorList>
            <person name="Du Z."/>
        </authorList>
    </citation>
    <scope>NUCLEOTIDE SEQUENCE [LARGE SCALE GENOMIC DNA]</scope>
    <source>
        <strain evidence="1">YNYX2018</strain>
        <tissue evidence="1">Adults</tissue>
    </source>
</reference>
<dbReference type="OrthoDB" id="7551839at2759"/>
<evidence type="ECO:0000313" key="1">
    <source>
        <dbReference type="EMBL" id="KAF7990667.1"/>
    </source>
</evidence>
<comment type="caution">
    <text evidence="1">The sequence shown here is derived from an EMBL/GenBank/DDBJ whole genome shotgun (WGS) entry which is preliminary data.</text>
</comment>
<proteinExistence type="predicted"/>
<dbReference type="Proteomes" id="UP000639338">
    <property type="component" value="Unassembled WGS sequence"/>
</dbReference>
<gene>
    <name evidence="1" type="ORF">HCN44_000472</name>
</gene>
<protein>
    <submittedName>
        <fullName evidence="1">Uncharacterized protein</fullName>
    </submittedName>
</protein>
<accession>A0A834XS57</accession>
<keyword evidence="2" id="KW-1185">Reference proteome</keyword>
<feature type="non-terminal residue" evidence="1">
    <location>
        <position position="1"/>
    </location>
</feature>
<evidence type="ECO:0000313" key="2">
    <source>
        <dbReference type="Proteomes" id="UP000639338"/>
    </source>
</evidence>
<sequence length="298" mass="34631">ISSTRFVELSQKIESLFPTEKAEFWYVTGKTNTVTDEKVKGTLQWRYEFWRGVLLKSHVTTNARGKKRKHSLSVAPVHLAKYEDFEENFPDEIQSKVEWLKQNFDPADTVNQLWKDTSKFRVKQLIESEDLDASLYLSMFPSLTHPGNGLKLIKIDYNTLYPAENDSSTLNEYKIFQNEIFAFAKSKKKLDKSIKEKLKDIENTANEGFRSAIIFSILPAFVPVPLKVFSEQKDYKLERAETANEFILHAKDEEELEIKLDDRKKNLKKQKLFEAPIVVLVGLSLNEIEKYYVVISMT</sequence>
<dbReference type="AlphaFoldDB" id="A0A834XS57"/>
<name>A0A834XS57_APHGI</name>